<dbReference type="InterPro" id="IPR029058">
    <property type="entry name" value="AB_hydrolase_fold"/>
</dbReference>
<keyword evidence="3" id="KW-1185">Reference proteome</keyword>
<reference evidence="2" key="1">
    <citation type="journal article" date="2021" name="Nat. Microbiol.">
        <title>Cocultivation of an ultrasmall environmental parasitic bacterium with lytic ability against bacteria associated with wastewater foams.</title>
        <authorList>
            <person name="Batinovic S."/>
            <person name="Rose J.J.A."/>
            <person name="Ratcliffe J."/>
            <person name="Seviour R.J."/>
            <person name="Petrovski S."/>
        </authorList>
    </citation>
    <scope>NUCLEOTIDE SEQUENCE</scope>
    <source>
        <strain evidence="2">CON9</strain>
    </source>
</reference>
<accession>A0ABX6IJ41</accession>
<dbReference type="InterPro" id="IPR000801">
    <property type="entry name" value="Esterase-like"/>
</dbReference>
<sequence length="356" mass="37322">MEPPTPAPPAPRHRGEPPTGPGNTGDRTPGSRRRPRPGYPVTRPLTLVIALLVAATGLVATPGDANAARLMSLTEHTPRESMLAVYSPSMGKVIHNRVLHMPGTPSAPTFYMLPGLGGAEDGISWYDNTDIPGFFAHKRVNVVMPIGGRGSLFTDWDHDDPVLGRNKWQTYLTRELPPIVDGALRTTRVNAISGVSMSGGPALDLAIQAPHLYRAVASYSGCPGTTGPLGGAAVVAMVTRQGGNIGNMWGPPGPRWAAHDPTRNAAALRGKTIFLSAASGVPGRIDGRVGDRLAGLAGGGIIEAVTRRCTADMSARLTGLGIAHTFSARAQGSHSWGLFAADMRLSWPRIARAIGA</sequence>
<dbReference type="EMBL" id="CP045809">
    <property type="protein sequence ID" value="QHN35656.1"/>
    <property type="molecule type" value="Genomic_DNA"/>
</dbReference>
<dbReference type="Pfam" id="PF00756">
    <property type="entry name" value="Esterase"/>
    <property type="match status" value="1"/>
</dbReference>
<evidence type="ECO:0000313" key="3">
    <source>
        <dbReference type="Proteomes" id="UP001059836"/>
    </source>
</evidence>
<feature type="region of interest" description="Disordered" evidence="1">
    <location>
        <begin position="1"/>
        <end position="40"/>
    </location>
</feature>
<dbReference type="SUPFAM" id="SSF53474">
    <property type="entry name" value="alpha/beta-Hydrolases"/>
    <property type="match status" value="1"/>
</dbReference>
<feature type="compositionally biased region" description="Pro residues" evidence="1">
    <location>
        <begin position="1"/>
        <end position="10"/>
    </location>
</feature>
<evidence type="ECO:0000313" key="2">
    <source>
        <dbReference type="EMBL" id="QHN35656.1"/>
    </source>
</evidence>
<name>A0ABX6IJ41_9ACTN</name>
<dbReference type="RefSeq" id="WP_213243670.1">
    <property type="nucleotide sequence ID" value="NZ_CP045806.1"/>
</dbReference>
<gene>
    <name evidence="2" type="ORF">GII31_13000</name>
</gene>
<proteinExistence type="predicted"/>
<evidence type="ECO:0000256" key="1">
    <source>
        <dbReference type="SAM" id="MobiDB-lite"/>
    </source>
</evidence>
<dbReference type="Proteomes" id="UP001059836">
    <property type="component" value="Chromosome"/>
</dbReference>
<organism evidence="2 3">
    <name type="scientific">Gordonia pseudamarae</name>
    <dbReference type="NCBI Taxonomy" id="2831662"/>
    <lineage>
        <taxon>Bacteria</taxon>
        <taxon>Bacillati</taxon>
        <taxon>Actinomycetota</taxon>
        <taxon>Actinomycetes</taxon>
        <taxon>Mycobacteriales</taxon>
        <taxon>Gordoniaceae</taxon>
        <taxon>Gordonia</taxon>
    </lineage>
</organism>
<protein>
    <submittedName>
        <fullName evidence="2">Esterase family protein</fullName>
    </submittedName>
</protein>
<dbReference type="Gene3D" id="3.40.50.1820">
    <property type="entry name" value="alpha/beta hydrolase"/>
    <property type="match status" value="1"/>
</dbReference>